<dbReference type="FunCoup" id="I2GXP9">
    <property type="interactions" value="94"/>
</dbReference>
<accession>I2GXP9</accession>
<dbReference type="GO" id="GO:0017025">
    <property type="term" value="F:TBP-class protein binding"/>
    <property type="evidence" value="ECO:0007669"/>
    <property type="project" value="TreeGrafter"/>
</dbReference>
<dbReference type="GeneID" id="14494057"/>
<dbReference type="KEGG" id="tbl:TBLA_0B00570"/>
<dbReference type="OMA" id="EVWFIYA"/>
<gene>
    <name evidence="2" type="primary">TBLA0B00570</name>
    <name evidence="2" type="ORF">TBLA_0B00570</name>
</gene>
<feature type="region of interest" description="Disordered" evidence="1">
    <location>
        <begin position="38"/>
        <end position="106"/>
    </location>
</feature>
<dbReference type="PANTHER" id="PTHR28244">
    <property type="entry name" value="RNA POLYMERASE I-SPECIFIC TRANSCRIPTION INITIATION FACTOR RRN11"/>
    <property type="match status" value="1"/>
</dbReference>
<name>I2GXP9_HENB6</name>
<feature type="compositionally biased region" description="Low complexity" evidence="1">
    <location>
        <begin position="68"/>
        <end position="85"/>
    </location>
</feature>
<dbReference type="GO" id="GO:0070860">
    <property type="term" value="C:RNA polymerase I core factor complex"/>
    <property type="evidence" value="ECO:0007669"/>
    <property type="project" value="TreeGrafter"/>
</dbReference>
<dbReference type="GO" id="GO:0001164">
    <property type="term" value="F:RNA polymerase I core promoter sequence-specific DNA binding"/>
    <property type="evidence" value="ECO:0007669"/>
    <property type="project" value="InterPro"/>
</dbReference>
<dbReference type="eggNOG" id="ENOG502R1IK">
    <property type="taxonomic scope" value="Eukaryota"/>
</dbReference>
<proteinExistence type="predicted"/>
<evidence type="ECO:0000313" key="3">
    <source>
        <dbReference type="Proteomes" id="UP000002866"/>
    </source>
</evidence>
<dbReference type="STRING" id="1071380.I2GXP9"/>
<reference evidence="2 3" key="1">
    <citation type="journal article" date="2011" name="Proc. Natl. Acad. Sci. U.S.A.">
        <title>Evolutionary erosion of yeast sex chromosomes by mating-type switching accidents.</title>
        <authorList>
            <person name="Gordon J.L."/>
            <person name="Armisen D."/>
            <person name="Proux-Wera E."/>
            <person name="Oheigeartaigh S.S."/>
            <person name="Byrne K.P."/>
            <person name="Wolfe K.H."/>
        </authorList>
    </citation>
    <scope>NUCLEOTIDE SEQUENCE [LARGE SCALE GENOMIC DNA]</scope>
    <source>
        <strain evidence="3">ATCC 34711 / CBS 6284 / DSM 70876 / NBRC 10599 / NRRL Y-10934 / UCD 77-7</strain>
    </source>
</reference>
<evidence type="ECO:0000313" key="2">
    <source>
        <dbReference type="EMBL" id="CCH58901.1"/>
    </source>
</evidence>
<dbReference type="Pfam" id="PF04090">
    <property type="entry name" value="Rrn11"/>
    <property type="match status" value="1"/>
</dbReference>
<protein>
    <recommendedName>
        <fullName evidence="4">RNA polymerase I-specific transcription initiation factor RRN11</fullName>
    </recommendedName>
</protein>
<dbReference type="GO" id="GO:0001181">
    <property type="term" value="F:RNA polymerase I general transcription initiation factor activity"/>
    <property type="evidence" value="ECO:0007669"/>
    <property type="project" value="InterPro"/>
</dbReference>
<keyword evidence="3" id="KW-1185">Reference proteome</keyword>
<dbReference type="EMBL" id="HE806317">
    <property type="protein sequence ID" value="CCH58901.1"/>
    <property type="molecule type" value="Genomic_DNA"/>
</dbReference>
<dbReference type="PANTHER" id="PTHR28244:SF1">
    <property type="entry name" value="RNA POLYMERASE I-SPECIFIC TRANSCRIPTION INITIATION FACTOR RRN11"/>
    <property type="match status" value="1"/>
</dbReference>
<dbReference type="OrthoDB" id="2159786at2759"/>
<evidence type="ECO:0008006" key="4">
    <source>
        <dbReference type="Google" id="ProtNLM"/>
    </source>
</evidence>
<dbReference type="RefSeq" id="XP_004178420.1">
    <property type="nucleotide sequence ID" value="XM_004178372.1"/>
</dbReference>
<dbReference type="HOGENOM" id="CLU_034126_0_0_1"/>
<feature type="region of interest" description="Disordered" evidence="1">
    <location>
        <begin position="492"/>
        <end position="517"/>
    </location>
</feature>
<dbReference type="InParanoid" id="I2GXP9"/>
<dbReference type="InterPro" id="IPR007224">
    <property type="entry name" value="TIF_Rrn11"/>
</dbReference>
<dbReference type="Proteomes" id="UP000002866">
    <property type="component" value="Chromosome 2"/>
</dbReference>
<evidence type="ECO:0000256" key="1">
    <source>
        <dbReference type="SAM" id="MobiDB-lite"/>
    </source>
</evidence>
<dbReference type="InterPro" id="IPR053029">
    <property type="entry name" value="RNA_pol_I-specific_init_factor"/>
</dbReference>
<dbReference type="AlphaFoldDB" id="I2GXP9"/>
<organism evidence="2 3">
    <name type="scientific">Henningerozyma blattae (strain ATCC 34711 / CBS 6284 / DSM 70876 / NBRC 10599 / NRRL Y-10934 / UCD 77-7)</name>
    <name type="common">Yeast</name>
    <name type="synonym">Tetrapisispora blattae</name>
    <dbReference type="NCBI Taxonomy" id="1071380"/>
    <lineage>
        <taxon>Eukaryota</taxon>
        <taxon>Fungi</taxon>
        <taxon>Dikarya</taxon>
        <taxon>Ascomycota</taxon>
        <taxon>Saccharomycotina</taxon>
        <taxon>Saccharomycetes</taxon>
        <taxon>Saccharomycetales</taxon>
        <taxon>Saccharomycetaceae</taxon>
        <taxon>Henningerozyma</taxon>
    </lineage>
</organism>
<sequence length="517" mass="60999">MFEAPLNIHSKVLANERKIRYQYINTFTKRYSQLYGDTIPSSSLESNRSRTPITLPTPEASAHEHSDSNTNYNDDSDSISNTNTLSDDEYNSDSTGTTNEETKFFNRYDRPQESFEVWNTSIDTLNSKTKLKSNGRIPINRNKISFNRLNRVKKFTNKKLEARLQHCTKRLKTHIKAISEGYETSYRDKQTTSFNNIHIENLINLLYYNICEKNFNQAYHIFSLIIRLPNIDIRNFWNLGSIILLKKVSIQESLNFLNWIHSIYSSNQKYNNSINYKTAPAFTQSSRNHTGKFTTSFLWMTLSLIHTKFSDLTSRNIKEIVEELNYLKKKLKKFVEKLSEMVLAPPFIEDSEIWYIYSLSHLILARMLMFETRNNDISQTSVEKDITKNEIISNIQHCKSHLQKVRENQNDYNFKFQKIEIELKDMEKKLYDTSSDEEILNEEEFLDNEDVLDNEENNFNHEINFEHKNNQLMTPSYDEPIYKYNLDDEFSGQTHLDSENEMTQSHFESNKYNSSSD</sequence>
<dbReference type="GO" id="GO:0042790">
    <property type="term" value="P:nucleolar large rRNA transcription by RNA polymerase I"/>
    <property type="evidence" value="ECO:0007669"/>
    <property type="project" value="TreeGrafter"/>
</dbReference>
<feature type="compositionally biased region" description="Polar residues" evidence="1">
    <location>
        <begin position="39"/>
        <end position="54"/>
    </location>
</feature>